<protein>
    <recommendedName>
        <fullName evidence="6">Mitochondrial fission protein ELM1</fullName>
    </recommendedName>
</protein>
<comment type="caution">
    <text evidence="2">The sequence shown here is derived from an EMBL/GenBank/DDBJ whole genome shotgun (WGS) entry which is preliminary data.</text>
</comment>
<dbReference type="AlphaFoldDB" id="A0A3R6XRT8"/>
<gene>
    <name evidence="2" type="ORF">DYB35_004096</name>
    <name evidence="3" type="ORF">DYB37_004599</name>
</gene>
<organism evidence="2 5">
    <name type="scientific">Aphanomyces astaci</name>
    <name type="common">Crayfish plague agent</name>
    <dbReference type="NCBI Taxonomy" id="112090"/>
    <lineage>
        <taxon>Eukaryota</taxon>
        <taxon>Sar</taxon>
        <taxon>Stramenopiles</taxon>
        <taxon>Oomycota</taxon>
        <taxon>Saprolegniomycetes</taxon>
        <taxon>Saprolegniales</taxon>
        <taxon>Verrucalvaceae</taxon>
        <taxon>Aphanomyces</taxon>
    </lineage>
</organism>
<evidence type="ECO:0000256" key="1">
    <source>
        <dbReference type="SAM" id="MobiDB-lite"/>
    </source>
</evidence>
<reference evidence="4 5" key="1">
    <citation type="submission" date="2018-08" db="EMBL/GenBank/DDBJ databases">
        <title>Aphanomyces genome sequencing and annotation.</title>
        <authorList>
            <person name="Minardi D."/>
            <person name="Oidtmann B."/>
            <person name="Van Der Giezen M."/>
            <person name="Studholme D.J."/>
        </authorList>
    </citation>
    <scope>NUCLEOTIDE SEQUENCE [LARGE SCALE GENOMIC DNA]</scope>
    <source>
        <strain evidence="3 4">Da</strain>
        <strain evidence="2 5">Sv</strain>
    </source>
</reference>
<feature type="region of interest" description="Disordered" evidence="1">
    <location>
        <begin position="286"/>
        <end position="307"/>
    </location>
</feature>
<sequence length="344" mass="36653">MRGVAAVNAIAGVRRRRQILVLGNGAAGAEKQALALASKLQLFLPSHENVSVAMCRVPYATRLHASLPPIAHVFLARCSLDPWIGYASSIPTSPPDVVIGCGRSTVALCAGFKQAFPSVFNIQIQHPRVNLRYFDAVVAPFHDFPSTMSQHGRPPPSNVHLTPGTVCDISRASLASARQAWLDDPSSWAHLPSPKIAVLVGGSCRGYSFTLGMSITPPSPNPFMGFLAHAAAIVTTPDSISMITEAIASGVPTFVCDSHLTTGKFQRFHRQVSPWVADVASLDVSSSSSLQKDPRPTSQTDPSCPLIPSPEQLAMDHGVVDAVGGAVAAYWDQHPQDTKDMHSQ</sequence>
<dbReference type="InterPro" id="IPR009367">
    <property type="entry name" value="Elm1-like"/>
</dbReference>
<dbReference type="VEuPathDB" id="FungiDB:H257_10499"/>
<evidence type="ECO:0000313" key="2">
    <source>
        <dbReference type="EMBL" id="RHY89776.1"/>
    </source>
</evidence>
<dbReference type="Proteomes" id="UP000285712">
    <property type="component" value="Unassembled WGS sequence"/>
</dbReference>
<evidence type="ECO:0000313" key="3">
    <source>
        <dbReference type="EMBL" id="RHZ24615.1"/>
    </source>
</evidence>
<accession>A0A3R6XRT8</accession>
<name>A0A3R6XRT8_APHAT</name>
<evidence type="ECO:0000313" key="5">
    <source>
        <dbReference type="Proteomes" id="UP000285712"/>
    </source>
</evidence>
<evidence type="ECO:0000313" key="4">
    <source>
        <dbReference type="Proteomes" id="UP000285430"/>
    </source>
</evidence>
<dbReference type="EMBL" id="QUTH01002659">
    <property type="protein sequence ID" value="RHZ24615.1"/>
    <property type="molecule type" value="Genomic_DNA"/>
</dbReference>
<dbReference type="EMBL" id="QUTG01003908">
    <property type="protein sequence ID" value="RHY89776.1"/>
    <property type="molecule type" value="Genomic_DNA"/>
</dbReference>
<dbReference type="SUPFAM" id="SSF53756">
    <property type="entry name" value="UDP-Glycosyltransferase/glycogen phosphorylase"/>
    <property type="match status" value="1"/>
</dbReference>
<dbReference type="Pfam" id="PF06258">
    <property type="entry name" value="Mito_fiss_Elm1"/>
    <property type="match status" value="2"/>
</dbReference>
<dbReference type="Proteomes" id="UP000285430">
    <property type="component" value="Unassembled WGS sequence"/>
</dbReference>
<proteinExistence type="predicted"/>
<dbReference type="PANTHER" id="PTHR33986">
    <property type="entry name" value="OS02G0535700 PROTEIN"/>
    <property type="match status" value="1"/>
</dbReference>
<evidence type="ECO:0008006" key="6">
    <source>
        <dbReference type="Google" id="ProtNLM"/>
    </source>
</evidence>
<dbReference type="PANTHER" id="PTHR33986:SF15">
    <property type="entry name" value="MITOCHONDRIAL FISSION PROTEIN ELM1"/>
    <property type="match status" value="1"/>
</dbReference>